<dbReference type="Gene3D" id="3.90.550.10">
    <property type="entry name" value="Spore Coat Polysaccharide Biosynthesis Protein SpsA, Chain A"/>
    <property type="match status" value="1"/>
</dbReference>
<dbReference type="GO" id="GO:0009298">
    <property type="term" value="P:GDP-mannose biosynthetic process"/>
    <property type="evidence" value="ECO:0007669"/>
    <property type="project" value="TreeGrafter"/>
</dbReference>
<feature type="domain" description="MannoseP isomerase/GMP-like beta-helix" evidence="2">
    <location>
        <begin position="273"/>
        <end position="323"/>
    </location>
</feature>
<keyword evidence="4" id="KW-1185">Reference proteome</keyword>
<dbReference type="SUPFAM" id="SSF159283">
    <property type="entry name" value="Guanosine diphospho-D-mannose pyrophosphorylase/mannose-6-phosphate isomerase linker domain"/>
    <property type="match status" value="1"/>
</dbReference>
<proteinExistence type="predicted"/>
<dbReference type="SUPFAM" id="SSF53448">
    <property type="entry name" value="Nucleotide-diphospho-sugar transferases"/>
    <property type="match status" value="1"/>
</dbReference>
<sequence>MKAVILAGGTGERFWPLSTVDTPKQFLKLFSQKTLLRETFERLSYKLPVEDILVVTNERYAERTYEELPELPLSNILLEPARKNTAAACVYATLKIEDGENVLVVPADHYIPEAEKFWECVELGQSVLDKFDGIVTFGIVPTRPETGYGYIEVGEFVTDGVYVAKKFHEKPTYDVALDYLESGNFFWNSGMFMWKKEYFLSQMKKHAPDVLHPFLECEDVRDAFSIVPSISIDYALMEKADKIFMVKANFIWSDVGNWKSLQEIGIGSTEPSVLLEAENVFVRTTKPTIVLGVSDIIVVETENGILIADRKDLEKIREALKRLG</sequence>
<dbReference type="InterPro" id="IPR029044">
    <property type="entry name" value="Nucleotide-diphossugar_trans"/>
</dbReference>
<evidence type="ECO:0000313" key="4">
    <source>
        <dbReference type="Proteomes" id="UP000094570"/>
    </source>
</evidence>
<dbReference type="OrthoDB" id="9806359at2"/>
<dbReference type="Proteomes" id="UP000094570">
    <property type="component" value="Unassembled WGS sequence"/>
</dbReference>
<dbReference type="GO" id="GO:0004475">
    <property type="term" value="F:mannose-1-phosphate guanylyltransferase (GTP) activity"/>
    <property type="evidence" value="ECO:0007669"/>
    <property type="project" value="InterPro"/>
</dbReference>
<dbReference type="InterPro" id="IPR005835">
    <property type="entry name" value="NTP_transferase_dom"/>
</dbReference>
<dbReference type="InterPro" id="IPR054566">
    <property type="entry name" value="ManC/GMP-like_b-helix"/>
</dbReference>
<dbReference type="InterPro" id="IPR049577">
    <property type="entry name" value="GMPP_N"/>
</dbReference>
<dbReference type="CDD" id="cd02509">
    <property type="entry name" value="GDP-M1P_Guanylyltransferase"/>
    <property type="match status" value="1"/>
</dbReference>
<evidence type="ECO:0000313" key="3">
    <source>
        <dbReference type="EMBL" id="ODN29729.1"/>
    </source>
</evidence>
<protein>
    <submittedName>
        <fullName evidence="3">Mannose-1-phosphate guanylyltransferase</fullName>
    </submittedName>
</protein>
<dbReference type="RefSeq" id="WP_069293866.1">
    <property type="nucleotide sequence ID" value="NZ_CP140110.1"/>
</dbReference>
<keyword evidence="3" id="KW-0808">Transferase</keyword>
<dbReference type="InterPro" id="IPR051161">
    <property type="entry name" value="Mannose-6P_isomerase_type2"/>
</dbReference>
<comment type="caution">
    <text evidence="3">The sequence shown here is derived from an EMBL/GenBank/DDBJ whole genome shotgun (WGS) entry which is preliminary data.</text>
</comment>
<evidence type="ECO:0000259" key="2">
    <source>
        <dbReference type="Pfam" id="PF22640"/>
    </source>
</evidence>
<name>A0A1E3G0G0_9BACT</name>
<dbReference type="EMBL" id="LWAF01000022">
    <property type="protein sequence ID" value="ODN29729.1"/>
    <property type="molecule type" value="Genomic_DNA"/>
</dbReference>
<keyword evidence="3" id="KW-0548">Nucleotidyltransferase</keyword>
<accession>A0A1E3G0G0</accession>
<feature type="domain" description="Nucleotidyl transferase" evidence="1">
    <location>
        <begin position="2"/>
        <end position="264"/>
    </location>
</feature>
<dbReference type="PANTHER" id="PTHR46390:SF1">
    <property type="entry name" value="MANNOSE-1-PHOSPHATE GUANYLYLTRANSFERASE"/>
    <property type="match status" value="1"/>
</dbReference>
<gene>
    <name evidence="3" type="ORF">A4H02_09120</name>
</gene>
<dbReference type="STRING" id="1008305.A4H02_09120"/>
<evidence type="ECO:0000259" key="1">
    <source>
        <dbReference type="Pfam" id="PF00483"/>
    </source>
</evidence>
<dbReference type="AlphaFoldDB" id="A0A1E3G0G0"/>
<dbReference type="Pfam" id="PF22640">
    <property type="entry name" value="ManC_GMP_beta-helix"/>
    <property type="match status" value="1"/>
</dbReference>
<reference evidence="4" key="1">
    <citation type="submission" date="2016-04" db="EMBL/GenBank/DDBJ databases">
        <title>The genome sequence project of a novel Fervidobacterium isolate from a hot spring in Thailand.</title>
        <authorList>
            <person name="Gonzalez J.M."/>
            <person name="Cuecas A."/>
            <person name="Kanoksilapatham W."/>
        </authorList>
    </citation>
    <scope>NUCLEOTIDE SEQUENCE [LARGE SCALE GENOMIC DNA]</scope>
    <source>
        <strain evidence="4">FC2004</strain>
    </source>
</reference>
<organism evidence="3 4">
    <name type="scientific">Fervidobacterium thailandense</name>
    <dbReference type="NCBI Taxonomy" id="1008305"/>
    <lineage>
        <taxon>Bacteria</taxon>
        <taxon>Thermotogati</taxon>
        <taxon>Thermotogota</taxon>
        <taxon>Thermotogae</taxon>
        <taxon>Thermotogales</taxon>
        <taxon>Fervidobacteriaceae</taxon>
        <taxon>Fervidobacterium</taxon>
    </lineage>
</organism>
<dbReference type="Pfam" id="PF00483">
    <property type="entry name" value="NTP_transferase"/>
    <property type="match status" value="1"/>
</dbReference>
<dbReference type="PANTHER" id="PTHR46390">
    <property type="entry name" value="MANNOSE-1-PHOSPHATE GUANYLYLTRANSFERASE"/>
    <property type="match status" value="1"/>
</dbReference>